<evidence type="ECO:0000259" key="3">
    <source>
        <dbReference type="Pfam" id="PF08719"/>
    </source>
</evidence>
<gene>
    <name evidence="4" type="ORF">ECE50_006245</name>
</gene>
<name>A0A3S1BMW7_9BACT</name>
<proteinExistence type="predicted"/>
<sequence>MLYNNEWLIAKYEAKEKLKFLFFWGHQASPDGSITKSCFSQWWPAAFGENGISYGTAEHWMMAGKARLFNDMPVLEKIIQAKTPAAAKKLGRQVKNFDPAIWDEHKFSIVTAGNILKFSQHPALKEFLLQTGNRILVEASPVDKIWGIGMKADHEHIENPLRWKGQNLLGYALMAARDKLNNNGK</sequence>
<comment type="catalytic activity">
    <reaction evidence="2">
        <text>2,5-diamino-6-hydroxy-4-(5-phosphoribosylamino)-pyrimidine + H2O = 2,5,6-triamino-4-hydroxypyrimidine + D-ribose 5-phosphate</text>
        <dbReference type="Rhea" id="RHEA:23436"/>
        <dbReference type="ChEBI" id="CHEBI:15377"/>
        <dbReference type="ChEBI" id="CHEBI:58614"/>
        <dbReference type="ChEBI" id="CHEBI:78346"/>
        <dbReference type="ChEBI" id="CHEBI:137796"/>
    </reaction>
</comment>
<feature type="domain" description="NADAR" evidence="3">
    <location>
        <begin position="22"/>
        <end position="180"/>
    </location>
</feature>
<dbReference type="NCBIfam" id="TIGR02464">
    <property type="entry name" value="ribofla_fusion"/>
    <property type="match status" value="1"/>
</dbReference>
<dbReference type="Proteomes" id="UP000281028">
    <property type="component" value="Unassembled WGS sequence"/>
</dbReference>
<dbReference type="InterPro" id="IPR037238">
    <property type="entry name" value="YbiA-like_sf"/>
</dbReference>
<evidence type="ECO:0000256" key="2">
    <source>
        <dbReference type="ARBA" id="ARBA00000751"/>
    </source>
</evidence>
<comment type="catalytic activity">
    <reaction evidence="1">
        <text>5-amino-6-(5-phospho-D-ribosylamino)uracil + H2O = 5,6-diaminouracil + D-ribose 5-phosphate</text>
        <dbReference type="Rhea" id="RHEA:55020"/>
        <dbReference type="ChEBI" id="CHEBI:15377"/>
        <dbReference type="ChEBI" id="CHEBI:46252"/>
        <dbReference type="ChEBI" id="CHEBI:58453"/>
        <dbReference type="ChEBI" id="CHEBI:78346"/>
    </reaction>
</comment>
<accession>A0A3S1BMW7</accession>
<dbReference type="OrthoDB" id="67297at2"/>
<dbReference type="AlphaFoldDB" id="A0A3S1BMW7"/>
<dbReference type="EMBL" id="RIAR02000001">
    <property type="protein sequence ID" value="NSL86420.1"/>
    <property type="molecule type" value="Genomic_DNA"/>
</dbReference>
<comment type="caution">
    <text evidence="4">The sequence shown here is derived from an EMBL/GenBank/DDBJ whole genome shotgun (WGS) entry which is preliminary data.</text>
</comment>
<dbReference type="Gene3D" id="1.10.357.40">
    <property type="entry name" value="YbiA-like"/>
    <property type="match status" value="1"/>
</dbReference>
<dbReference type="Pfam" id="PF08719">
    <property type="entry name" value="NADAR"/>
    <property type="match status" value="1"/>
</dbReference>
<keyword evidence="5" id="KW-1185">Reference proteome</keyword>
<dbReference type="InterPro" id="IPR012816">
    <property type="entry name" value="NADAR"/>
</dbReference>
<dbReference type="SUPFAM" id="SSF143990">
    <property type="entry name" value="YbiA-like"/>
    <property type="match status" value="1"/>
</dbReference>
<evidence type="ECO:0000313" key="5">
    <source>
        <dbReference type="Proteomes" id="UP000281028"/>
    </source>
</evidence>
<protein>
    <submittedName>
        <fullName evidence="4">NADAR family protein</fullName>
    </submittedName>
</protein>
<evidence type="ECO:0000313" key="4">
    <source>
        <dbReference type="EMBL" id="NSL86420.1"/>
    </source>
</evidence>
<dbReference type="CDD" id="cd15457">
    <property type="entry name" value="NADAR"/>
    <property type="match status" value="1"/>
</dbReference>
<reference evidence="4" key="1">
    <citation type="submission" date="2020-05" db="EMBL/GenBank/DDBJ databases">
        <title>Chitinophaga laudate sp. nov., isolated from a tropical peat swamp.</title>
        <authorList>
            <person name="Goh C.B.S."/>
            <person name="Lee M.S."/>
            <person name="Parimannan S."/>
            <person name="Pasbakhsh P."/>
            <person name="Yule C.M."/>
            <person name="Rajandas H."/>
            <person name="Loke S."/>
            <person name="Croft L."/>
            <person name="Tan J.B.L."/>
        </authorList>
    </citation>
    <scope>NUCLEOTIDE SEQUENCE</scope>
    <source>
        <strain evidence="4">Mgbs1</strain>
    </source>
</reference>
<organism evidence="4 5">
    <name type="scientific">Chitinophaga solisilvae</name>
    <dbReference type="NCBI Taxonomy" id="1233460"/>
    <lineage>
        <taxon>Bacteria</taxon>
        <taxon>Pseudomonadati</taxon>
        <taxon>Bacteroidota</taxon>
        <taxon>Chitinophagia</taxon>
        <taxon>Chitinophagales</taxon>
        <taxon>Chitinophagaceae</taxon>
        <taxon>Chitinophaga</taxon>
    </lineage>
</organism>
<evidence type="ECO:0000256" key="1">
    <source>
        <dbReference type="ARBA" id="ARBA00000022"/>
    </source>
</evidence>